<keyword evidence="5" id="KW-0067">ATP-binding</keyword>
<dbReference type="Proteomes" id="UP000291404">
    <property type="component" value="Unassembled WGS sequence"/>
</dbReference>
<dbReference type="STRING" id="148818.A0A4Q9KTP1"/>
<dbReference type="InterPro" id="IPR009008">
    <property type="entry name" value="Val/Leu/Ile-tRNA-synth_edit"/>
</dbReference>
<dbReference type="SUPFAM" id="SSF52374">
    <property type="entry name" value="Nucleotidylyl transferase"/>
    <property type="match status" value="1"/>
</dbReference>
<dbReference type="VEuPathDB" id="MicrosporidiaDB:CWI39_2720p0010"/>
<dbReference type="EMBL" id="PITI01002542">
    <property type="protein sequence ID" value="TBT98096.1"/>
    <property type="molecule type" value="Genomic_DNA"/>
</dbReference>
<feature type="compositionally biased region" description="Low complexity" evidence="10">
    <location>
        <begin position="192"/>
        <end position="212"/>
    </location>
</feature>
<evidence type="ECO:0000256" key="6">
    <source>
        <dbReference type="ARBA" id="ARBA00022917"/>
    </source>
</evidence>
<protein>
    <recommendedName>
        <fullName evidence="2">valine--tRNA ligase</fullName>
        <ecNumber evidence="2">6.1.1.9</ecNumber>
    </recommendedName>
    <alternativeName>
        <fullName evidence="8">Valyl-tRNA synthetase</fullName>
    </alternativeName>
</protein>
<dbReference type="InterPro" id="IPR002300">
    <property type="entry name" value="aa-tRNA-synth_Ia"/>
</dbReference>
<dbReference type="InterPro" id="IPR014729">
    <property type="entry name" value="Rossmann-like_a/b/a_fold"/>
</dbReference>
<evidence type="ECO:0000256" key="10">
    <source>
        <dbReference type="SAM" id="MobiDB-lite"/>
    </source>
</evidence>
<evidence type="ECO:0000313" key="12">
    <source>
        <dbReference type="EMBL" id="TBT98096.1"/>
    </source>
</evidence>
<evidence type="ECO:0000313" key="13">
    <source>
        <dbReference type="Proteomes" id="UP000291404"/>
    </source>
</evidence>
<dbReference type="GO" id="GO:0005524">
    <property type="term" value="F:ATP binding"/>
    <property type="evidence" value="ECO:0007669"/>
    <property type="project" value="UniProtKB-KW"/>
</dbReference>
<evidence type="ECO:0000256" key="1">
    <source>
        <dbReference type="ARBA" id="ARBA00005594"/>
    </source>
</evidence>
<dbReference type="SUPFAM" id="SSF50677">
    <property type="entry name" value="ValRS/IleRS/LeuRS editing domain"/>
    <property type="match status" value="1"/>
</dbReference>
<evidence type="ECO:0000256" key="4">
    <source>
        <dbReference type="ARBA" id="ARBA00022741"/>
    </source>
</evidence>
<dbReference type="GO" id="GO:0002161">
    <property type="term" value="F:aminoacyl-tRNA deacylase activity"/>
    <property type="evidence" value="ECO:0007669"/>
    <property type="project" value="InterPro"/>
</dbReference>
<dbReference type="EC" id="6.1.1.9" evidence="2"/>
<dbReference type="InterPro" id="IPR002303">
    <property type="entry name" value="Valyl-tRNA_ligase"/>
</dbReference>
<feature type="compositionally biased region" description="Gly residues" evidence="10">
    <location>
        <begin position="583"/>
        <end position="599"/>
    </location>
</feature>
<feature type="non-terminal residue" evidence="12">
    <location>
        <position position="1"/>
    </location>
</feature>
<dbReference type="Gene3D" id="3.40.50.620">
    <property type="entry name" value="HUPs"/>
    <property type="match status" value="2"/>
</dbReference>
<evidence type="ECO:0000256" key="9">
    <source>
        <dbReference type="ARBA" id="ARBA00047552"/>
    </source>
</evidence>
<evidence type="ECO:0000256" key="8">
    <source>
        <dbReference type="ARBA" id="ARBA00029936"/>
    </source>
</evidence>
<dbReference type="GO" id="GO:0006438">
    <property type="term" value="P:valyl-tRNA aminoacylation"/>
    <property type="evidence" value="ECO:0007669"/>
    <property type="project" value="InterPro"/>
</dbReference>
<evidence type="ECO:0000256" key="2">
    <source>
        <dbReference type="ARBA" id="ARBA00013169"/>
    </source>
</evidence>
<dbReference type="VEuPathDB" id="MicrosporidiaDB:CWI36_2542p0010"/>
<keyword evidence="7" id="KW-0030">Aminoacyl-tRNA synthetase</keyword>
<comment type="caution">
    <text evidence="12">The sequence shown here is derived from an EMBL/GenBank/DDBJ whole genome shotgun (WGS) entry which is preliminary data.</text>
</comment>
<dbReference type="AlphaFoldDB" id="A0A4Q9KTP1"/>
<proteinExistence type="inferred from homology"/>
<feature type="non-terminal residue" evidence="12">
    <location>
        <position position="599"/>
    </location>
</feature>
<accession>A0A4Q9KTP1</accession>
<reference evidence="12 13" key="1">
    <citation type="submission" date="2017-12" db="EMBL/GenBank/DDBJ databases">
        <authorList>
            <person name="Pombert J.-F."/>
            <person name="Haag K.L."/>
            <person name="Ebert D."/>
        </authorList>
    </citation>
    <scope>NUCLEOTIDE SEQUENCE [LARGE SCALE GENOMIC DNA]</scope>
    <source>
        <strain evidence="12">BE-OM-2</strain>
    </source>
</reference>
<dbReference type="Gene3D" id="3.90.740.10">
    <property type="entry name" value="Valyl/Leucyl/Isoleucyl-tRNA synthetase, editing domain"/>
    <property type="match status" value="1"/>
</dbReference>
<keyword evidence="6" id="KW-0648">Protein biosynthesis</keyword>
<dbReference type="Pfam" id="PF00133">
    <property type="entry name" value="tRNA-synt_1"/>
    <property type="match status" value="1"/>
</dbReference>
<evidence type="ECO:0000256" key="7">
    <source>
        <dbReference type="ARBA" id="ARBA00023146"/>
    </source>
</evidence>
<organism evidence="12 13">
    <name type="scientific">Hamiltosporidium magnivora</name>
    <dbReference type="NCBI Taxonomy" id="148818"/>
    <lineage>
        <taxon>Eukaryota</taxon>
        <taxon>Fungi</taxon>
        <taxon>Fungi incertae sedis</taxon>
        <taxon>Microsporidia</taxon>
        <taxon>Dubosqiidae</taxon>
        <taxon>Hamiltosporidium</taxon>
    </lineage>
</organism>
<comment type="similarity">
    <text evidence="1">Belongs to the class-I aminoacyl-tRNA synthetase family.</text>
</comment>
<dbReference type="PANTHER" id="PTHR11946:SF109">
    <property type="entry name" value="VALINE--TRNA LIGASE"/>
    <property type="match status" value="1"/>
</dbReference>
<dbReference type="GO" id="GO:0005829">
    <property type="term" value="C:cytosol"/>
    <property type="evidence" value="ECO:0007669"/>
    <property type="project" value="TreeGrafter"/>
</dbReference>
<evidence type="ECO:0000259" key="11">
    <source>
        <dbReference type="Pfam" id="PF00133"/>
    </source>
</evidence>
<dbReference type="PANTHER" id="PTHR11946">
    <property type="entry name" value="VALYL-TRNA SYNTHETASES"/>
    <property type="match status" value="1"/>
</dbReference>
<comment type="catalytic activity">
    <reaction evidence="9">
        <text>tRNA(Val) + L-valine + ATP = L-valyl-tRNA(Val) + AMP + diphosphate</text>
        <dbReference type="Rhea" id="RHEA:10704"/>
        <dbReference type="Rhea" id="RHEA-COMP:9672"/>
        <dbReference type="Rhea" id="RHEA-COMP:9708"/>
        <dbReference type="ChEBI" id="CHEBI:30616"/>
        <dbReference type="ChEBI" id="CHEBI:33019"/>
        <dbReference type="ChEBI" id="CHEBI:57762"/>
        <dbReference type="ChEBI" id="CHEBI:78442"/>
        <dbReference type="ChEBI" id="CHEBI:78537"/>
        <dbReference type="ChEBI" id="CHEBI:456215"/>
        <dbReference type="EC" id="6.1.1.9"/>
    </reaction>
</comment>
<feature type="region of interest" description="Disordered" evidence="10">
    <location>
        <begin position="184"/>
        <end position="212"/>
    </location>
</feature>
<keyword evidence="3 12" id="KW-0436">Ligase</keyword>
<name>A0A4Q9KTP1_9MICR</name>
<feature type="region of interest" description="Disordered" evidence="10">
    <location>
        <begin position="576"/>
        <end position="599"/>
    </location>
</feature>
<keyword evidence="13" id="KW-1185">Reference proteome</keyword>
<evidence type="ECO:0000256" key="3">
    <source>
        <dbReference type="ARBA" id="ARBA00022598"/>
    </source>
</evidence>
<sequence length="599" mass="66203">YSQIKRIGASLDFSRQKFTMDSSINKAVIHSFIILYNKNLIYRDNRLVNWCGALHTSISDLEVDNREVTPNTVIKVDKGEYLFGIMYYIDYPITECSVIGSEEDSGVIGSEEGSGVIDISKGSGVIGSEEDSGVIDISKDIVSDKDSYKSNIDINKSNKDISKSNIDISKDNYKRVSNSTDIQHPFSNLSINTPSNPSNNNTNNNTNTNTNNNTTYITIATTRPETILGDTALCANPSLTHLKGKKAINPLTGKIIPIIFDEQATLDIGTGVLKITPAHDFNDFELSRKYNLDIIRVLNEDNNIEITDIIKEIESSNDSVDRGVGKMGGDSSESNIIEGVNTSTNVQQGDSSESNIIEGVNTSTNIQQGDNTSTNKQQGVNTSTIKQQGVNTSTNVQQGVNTSTNVQQGVNTSTNIQQGVNATTTPNTNTTPNITPNIHFLKSINGLKRFIARTKILTHLKNINLLKKEEPHTYTLPFCSRSNDIIEPILKKQWWLKCNNMAQKAIKAVTTNQIEIIPDECKNRWFKWLENIRDWCLSRQLVWGHRVPAYRVYVDNVRQGWVVGKDKDEAMKNYMSRYNRGDSSGGDSSGGDSSGGGSS</sequence>
<evidence type="ECO:0000256" key="5">
    <source>
        <dbReference type="ARBA" id="ARBA00022840"/>
    </source>
</evidence>
<dbReference type="GO" id="GO:0004832">
    <property type="term" value="F:valine-tRNA ligase activity"/>
    <property type="evidence" value="ECO:0007669"/>
    <property type="project" value="UniProtKB-EC"/>
</dbReference>
<feature type="domain" description="Aminoacyl-tRNA synthetase class Ia" evidence="11">
    <location>
        <begin position="2"/>
        <end position="554"/>
    </location>
</feature>
<keyword evidence="4" id="KW-0547">Nucleotide-binding</keyword>
<gene>
    <name evidence="12" type="ORF">CWI36_2542p0010</name>
</gene>